<gene>
    <name evidence="3" type="ORF">TvY486_0023590</name>
</gene>
<dbReference type="Proteomes" id="UP000009027">
    <property type="component" value="Unassembled WGS sequence"/>
</dbReference>
<organism evidence="3 4">
    <name type="scientific">Trypanosoma vivax (strain Y486)</name>
    <dbReference type="NCBI Taxonomy" id="1055687"/>
    <lineage>
        <taxon>Eukaryota</taxon>
        <taxon>Discoba</taxon>
        <taxon>Euglenozoa</taxon>
        <taxon>Kinetoplastea</taxon>
        <taxon>Metakinetoplastina</taxon>
        <taxon>Trypanosomatida</taxon>
        <taxon>Trypanosomatidae</taxon>
        <taxon>Trypanosoma</taxon>
        <taxon>Duttonella</taxon>
    </lineage>
</organism>
<keyword evidence="4" id="KW-1185">Reference proteome</keyword>
<accession>F9WQ22</accession>
<dbReference type="AlphaFoldDB" id="F9WQ22"/>
<evidence type="ECO:0000256" key="1">
    <source>
        <dbReference type="SAM" id="Coils"/>
    </source>
</evidence>
<proteinExistence type="predicted"/>
<evidence type="ECO:0000313" key="4">
    <source>
        <dbReference type="Proteomes" id="UP000009027"/>
    </source>
</evidence>
<dbReference type="VEuPathDB" id="TriTrypDB:TvY486_0023590"/>
<sequence length="908" mass="100977">MATFYFACVYITTLLVFFPGCSASYSEYHHSLASTGGRIVQEAEFKRGENRTLCKAAWFFMEWNSTFTALQQRAEKLNKVAADILDSRGGSESFFALTDSAKTAQQNVKNVLSNVSAALSANTVFRASVLRDFYMAFESVRGIGGNFTFGHKNVARDSGNITEAEETFNELVNNFDDCKGALKTSDGSDDGSGDEIYYDDDLEEDMEETETETDELDNGIYVNDASADQPLHLQDGKYIETYQNLSDLEVNRTHLWAKVAKDAWRAIRAMNVSTFFFQDKRFVVTQNMWRRNFINLTALVARNCPNTGDSVKGRTQADACYNVRSVICGAGRKSEGNEIRQVLLTISNSTFASNIWGYHCNNVDEASAKMSVCTVPGAGHEGGVDVTSMSTVMWRFQCPVVNTAIQWLRFRFITALDFMKLKLSMVLSDLYTAEQQMKEALFVIVAERRNNLCALKSDIAQEKVFVDLFKERIAKSKAQIERHQERRAELEKEALKALTESFDAMQISTAAGESVLPTAGWLKEVRISHSKTSARTQAALQASKEALRVINKTFSMVRLAHKLEYDAEESVKTSSECVERASKNVVKTLGKVSAAYDGENISICNGEASLFPSLMPAIGISKLLPTLEENECLSDLKKLKNLTYACKLHCSGVENVVNEAEVVVNTAVKLSSEASLYAKSTVGATKKILLLALEQQKKYLCTTVTRMKKLSQSVATMRKKVKLIKESADRQQARALEARSKLKDANAHKERVVHSVADVRYEHERAMVAYSNLEKVVKEVLLKADAVAESGRNQIKMIRHTFADAVHNITLTPTAGEAEVCGDRSDYEVRSSLKVAMESVLALNSMPDATELQTMLHSMQENVNTAINIRNEAKKHADAAVVASLKAQQMEAEVVCAPLFEQLLRHVW</sequence>
<evidence type="ECO:0000256" key="2">
    <source>
        <dbReference type="SAM" id="SignalP"/>
    </source>
</evidence>
<name>F9WQ22_TRYVY</name>
<keyword evidence="1" id="KW-0175">Coiled coil</keyword>
<feature type="chain" id="PRO_5003394978" evidence="2">
    <location>
        <begin position="24"/>
        <end position="908"/>
    </location>
</feature>
<reference evidence="3 4" key="1">
    <citation type="journal article" date="2012" name="Proc. Natl. Acad. Sci. U.S.A.">
        <title>Antigenic diversity is generated by distinct evolutionary mechanisms in African trypanosome species.</title>
        <authorList>
            <person name="Jackson A.P."/>
            <person name="Berry A."/>
            <person name="Aslett M."/>
            <person name="Allison H.C."/>
            <person name="Burton P."/>
            <person name="Vavrova-Anderson J."/>
            <person name="Brown R."/>
            <person name="Browne H."/>
            <person name="Corton N."/>
            <person name="Hauser H."/>
            <person name="Gamble J."/>
            <person name="Gilderthorp R."/>
            <person name="Marcello L."/>
            <person name="McQuillan J."/>
            <person name="Otto T.D."/>
            <person name="Quail M.A."/>
            <person name="Sanders M.J."/>
            <person name="van Tonder A."/>
            <person name="Ginger M.L."/>
            <person name="Field M.C."/>
            <person name="Barry J.D."/>
            <person name="Hertz-Fowler C."/>
            <person name="Berriman M."/>
        </authorList>
    </citation>
    <scope>NUCLEOTIDE SEQUENCE</scope>
    <source>
        <strain evidence="3 4">Y486</strain>
    </source>
</reference>
<feature type="signal peptide" evidence="2">
    <location>
        <begin position="1"/>
        <end position="23"/>
    </location>
</feature>
<protein>
    <submittedName>
        <fullName evidence="3">Uncharacterized protein</fullName>
    </submittedName>
</protein>
<feature type="coiled-coil region" evidence="1">
    <location>
        <begin position="466"/>
        <end position="500"/>
    </location>
</feature>
<dbReference type="EMBL" id="CAEX01003869">
    <property type="protein sequence ID" value="CCD19649.1"/>
    <property type="molecule type" value="Genomic_DNA"/>
</dbReference>
<evidence type="ECO:0000313" key="3">
    <source>
        <dbReference type="EMBL" id="CCD19649.1"/>
    </source>
</evidence>
<keyword evidence="2" id="KW-0732">Signal</keyword>